<protein>
    <submittedName>
        <fullName evidence="2">Uncharacterized protein</fullName>
    </submittedName>
</protein>
<reference evidence="2 3" key="1">
    <citation type="submission" date="2017-11" db="EMBL/GenBank/DDBJ databases">
        <title>De novo assembly and phasing of dikaryotic genomes from two isolates of Puccinia coronata f. sp. avenae, the causal agent of oat crown rust.</title>
        <authorList>
            <person name="Miller M.E."/>
            <person name="Zhang Y."/>
            <person name="Omidvar V."/>
            <person name="Sperschneider J."/>
            <person name="Schwessinger B."/>
            <person name="Raley C."/>
            <person name="Palmer J.M."/>
            <person name="Garnica D."/>
            <person name="Upadhyaya N."/>
            <person name="Rathjen J."/>
            <person name="Taylor J.M."/>
            <person name="Park R.F."/>
            <person name="Dodds P.N."/>
            <person name="Hirsch C.D."/>
            <person name="Kianian S.F."/>
            <person name="Figueroa M."/>
        </authorList>
    </citation>
    <scope>NUCLEOTIDE SEQUENCE [LARGE SCALE GENOMIC DNA]</scope>
    <source>
        <strain evidence="2">12NC29</strain>
    </source>
</reference>
<organism evidence="2 3">
    <name type="scientific">Puccinia coronata f. sp. avenae</name>
    <dbReference type="NCBI Taxonomy" id="200324"/>
    <lineage>
        <taxon>Eukaryota</taxon>
        <taxon>Fungi</taxon>
        <taxon>Dikarya</taxon>
        <taxon>Basidiomycota</taxon>
        <taxon>Pucciniomycotina</taxon>
        <taxon>Pucciniomycetes</taxon>
        <taxon>Pucciniales</taxon>
        <taxon>Pucciniaceae</taxon>
        <taxon>Puccinia</taxon>
    </lineage>
</organism>
<feature type="compositionally biased region" description="Low complexity" evidence="1">
    <location>
        <begin position="113"/>
        <end position="145"/>
    </location>
</feature>
<sequence length="342" mass="35511">MLKRGRMSSSTPSFRVNQQIKFAIIISPPPSYGLPSINCLGGGGQQPAGSLTSTSGQGIGDYFSGSPTQSQSSATPAYKGYIGSTHDALIIFSSCYLGRFPMVLHWLHKRESSSTSPSSVTNSSASLRPASTLPALPSSTSSNPTQAIRSSHPPTRPSQHSSEGVQPNTAISQPGSPGSSRGSPNGTSPTSSHLGLTAPPPGARRCARALHPRPRRAPFLKKPEGRAPPQKVLPGWGYPVGGVNLTGESPVNRGPKLGYCAGARTHRASHWRAPGGASSGIAALTRDIASSKPEAGRPGVRISTQNRANRGGLQLNENKNGALHWAQIGSTHVMEKQEGGGG</sequence>
<dbReference type="EMBL" id="PGCJ01000293">
    <property type="protein sequence ID" value="PLW33717.1"/>
    <property type="molecule type" value="Genomic_DNA"/>
</dbReference>
<feature type="region of interest" description="Disordered" evidence="1">
    <location>
        <begin position="48"/>
        <end position="75"/>
    </location>
</feature>
<feature type="compositionally biased region" description="Low complexity" evidence="1">
    <location>
        <begin position="172"/>
        <end position="192"/>
    </location>
</feature>
<name>A0A2N5U7J6_9BASI</name>
<keyword evidence="3" id="KW-1185">Reference proteome</keyword>
<dbReference type="AlphaFoldDB" id="A0A2N5U7J6"/>
<feature type="region of interest" description="Disordered" evidence="1">
    <location>
        <begin position="112"/>
        <end position="233"/>
    </location>
</feature>
<evidence type="ECO:0000256" key="1">
    <source>
        <dbReference type="SAM" id="MobiDB-lite"/>
    </source>
</evidence>
<evidence type="ECO:0000313" key="3">
    <source>
        <dbReference type="Proteomes" id="UP000235388"/>
    </source>
</evidence>
<dbReference type="Proteomes" id="UP000235388">
    <property type="component" value="Unassembled WGS sequence"/>
</dbReference>
<gene>
    <name evidence="2" type="ORF">PCANC_25730</name>
</gene>
<feature type="compositionally biased region" description="Polar residues" evidence="1">
    <location>
        <begin position="65"/>
        <end position="75"/>
    </location>
</feature>
<comment type="caution">
    <text evidence="2">The sequence shown here is derived from an EMBL/GenBank/DDBJ whole genome shotgun (WGS) entry which is preliminary data.</text>
</comment>
<proteinExistence type="predicted"/>
<feature type="compositionally biased region" description="Polar residues" evidence="1">
    <location>
        <begin position="146"/>
        <end position="171"/>
    </location>
</feature>
<accession>A0A2N5U7J6</accession>
<feature type="compositionally biased region" description="Basic residues" evidence="1">
    <location>
        <begin position="205"/>
        <end position="219"/>
    </location>
</feature>
<evidence type="ECO:0000313" key="2">
    <source>
        <dbReference type="EMBL" id="PLW33717.1"/>
    </source>
</evidence>